<keyword evidence="3" id="KW-1185">Reference proteome</keyword>
<dbReference type="Pfam" id="PF00069">
    <property type="entry name" value="Pkinase"/>
    <property type="match status" value="1"/>
</dbReference>
<dbReference type="GO" id="GO:0004674">
    <property type="term" value="F:protein serine/threonine kinase activity"/>
    <property type="evidence" value="ECO:0007669"/>
    <property type="project" value="TreeGrafter"/>
</dbReference>
<proteinExistence type="predicted"/>
<dbReference type="Proteomes" id="UP000799778">
    <property type="component" value="Unassembled WGS sequence"/>
</dbReference>
<protein>
    <submittedName>
        <fullName evidence="2">Kinase-like protein</fullName>
    </submittedName>
</protein>
<organism evidence="2 3">
    <name type="scientific">Aaosphaeria arxii CBS 175.79</name>
    <dbReference type="NCBI Taxonomy" id="1450172"/>
    <lineage>
        <taxon>Eukaryota</taxon>
        <taxon>Fungi</taxon>
        <taxon>Dikarya</taxon>
        <taxon>Ascomycota</taxon>
        <taxon>Pezizomycotina</taxon>
        <taxon>Dothideomycetes</taxon>
        <taxon>Pleosporomycetidae</taxon>
        <taxon>Pleosporales</taxon>
        <taxon>Pleosporales incertae sedis</taxon>
        <taxon>Aaosphaeria</taxon>
    </lineage>
</organism>
<dbReference type="InterPro" id="IPR011009">
    <property type="entry name" value="Kinase-like_dom_sf"/>
</dbReference>
<dbReference type="GO" id="GO:0005634">
    <property type="term" value="C:nucleus"/>
    <property type="evidence" value="ECO:0007669"/>
    <property type="project" value="TreeGrafter"/>
</dbReference>
<dbReference type="InterPro" id="IPR000719">
    <property type="entry name" value="Prot_kinase_dom"/>
</dbReference>
<gene>
    <name evidence="2" type="ORF">BU24DRAFT_429215</name>
</gene>
<keyword evidence="2" id="KW-0808">Transferase</keyword>
<dbReference type="PANTHER" id="PTHR44167:SF24">
    <property type="entry name" value="SERINE_THREONINE-PROTEIN KINASE CHK2"/>
    <property type="match status" value="1"/>
</dbReference>
<dbReference type="PROSITE" id="PS50011">
    <property type="entry name" value="PROTEIN_KINASE_DOM"/>
    <property type="match status" value="1"/>
</dbReference>
<dbReference type="AlphaFoldDB" id="A0A6A5X6H9"/>
<dbReference type="EMBL" id="ML978082">
    <property type="protein sequence ID" value="KAF2008625.1"/>
    <property type="molecule type" value="Genomic_DNA"/>
</dbReference>
<dbReference type="OrthoDB" id="1668230at2759"/>
<sequence length="188" mass="20964">MESPDNKTDNALRRKWCLQMAQALAYVHKKGIIHSNISDTNVLVHETNQTIDLLLADFGGSKCVELSLNGHLLPDIPFGHPDVTDFESPSLDVFSLGVLFYVIVTGHYPFHEGPAPKNEEHLVYYDYAEQKYEQGEFPDLSGVMFGDIIAACCCERRFTTADHVIDALCAEMQNDSEDPGRDVASITK</sequence>
<evidence type="ECO:0000313" key="2">
    <source>
        <dbReference type="EMBL" id="KAF2008625.1"/>
    </source>
</evidence>
<evidence type="ECO:0000259" key="1">
    <source>
        <dbReference type="PROSITE" id="PS50011"/>
    </source>
</evidence>
<name>A0A6A5X6H9_9PLEO</name>
<keyword evidence="2" id="KW-0418">Kinase</keyword>
<dbReference type="GO" id="GO:0044773">
    <property type="term" value="P:mitotic DNA damage checkpoint signaling"/>
    <property type="evidence" value="ECO:0007669"/>
    <property type="project" value="TreeGrafter"/>
</dbReference>
<dbReference type="RefSeq" id="XP_033376964.1">
    <property type="nucleotide sequence ID" value="XM_033529684.1"/>
</dbReference>
<dbReference type="SUPFAM" id="SSF56112">
    <property type="entry name" value="Protein kinase-like (PK-like)"/>
    <property type="match status" value="1"/>
</dbReference>
<reference evidence="2" key="1">
    <citation type="journal article" date="2020" name="Stud. Mycol.">
        <title>101 Dothideomycetes genomes: a test case for predicting lifestyles and emergence of pathogens.</title>
        <authorList>
            <person name="Haridas S."/>
            <person name="Albert R."/>
            <person name="Binder M."/>
            <person name="Bloem J."/>
            <person name="Labutti K."/>
            <person name="Salamov A."/>
            <person name="Andreopoulos B."/>
            <person name="Baker S."/>
            <person name="Barry K."/>
            <person name="Bills G."/>
            <person name="Bluhm B."/>
            <person name="Cannon C."/>
            <person name="Castanera R."/>
            <person name="Culley D."/>
            <person name="Daum C."/>
            <person name="Ezra D."/>
            <person name="Gonzalez J."/>
            <person name="Henrissat B."/>
            <person name="Kuo A."/>
            <person name="Liang C."/>
            <person name="Lipzen A."/>
            <person name="Lutzoni F."/>
            <person name="Magnuson J."/>
            <person name="Mondo S."/>
            <person name="Nolan M."/>
            <person name="Ohm R."/>
            <person name="Pangilinan J."/>
            <person name="Park H.-J."/>
            <person name="Ramirez L."/>
            <person name="Alfaro M."/>
            <person name="Sun H."/>
            <person name="Tritt A."/>
            <person name="Yoshinaga Y."/>
            <person name="Zwiers L.-H."/>
            <person name="Turgeon B."/>
            <person name="Goodwin S."/>
            <person name="Spatafora J."/>
            <person name="Crous P."/>
            <person name="Grigoriev I."/>
        </authorList>
    </citation>
    <scope>NUCLEOTIDE SEQUENCE</scope>
    <source>
        <strain evidence="2">CBS 175.79</strain>
    </source>
</reference>
<dbReference type="GeneID" id="54287081"/>
<dbReference type="GO" id="GO:0005524">
    <property type="term" value="F:ATP binding"/>
    <property type="evidence" value="ECO:0007669"/>
    <property type="project" value="InterPro"/>
</dbReference>
<accession>A0A6A5X6H9</accession>
<feature type="domain" description="Protein kinase" evidence="1">
    <location>
        <begin position="1"/>
        <end position="188"/>
    </location>
</feature>
<dbReference type="PANTHER" id="PTHR44167">
    <property type="entry name" value="OVARIAN-SPECIFIC SERINE/THREONINE-PROTEIN KINASE LOK-RELATED"/>
    <property type="match status" value="1"/>
</dbReference>
<evidence type="ECO:0000313" key="3">
    <source>
        <dbReference type="Proteomes" id="UP000799778"/>
    </source>
</evidence>
<dbReference type="Gene3D" id="1.10.510.10">
    <property type="entry name" value="Transferase(Phosphotransferase) domain 1"/>
    <property type="match status" value="1"/>
</dbReference>